<evidence type="ECO:0008006" key="3">
    <source>
        <dbReference type="Google" id="ProtNLM"/>
    </source>
</evidence>
<accession>A0A346XRP0</accession>
<keyword evidence="2" id="KW-1185">Reference proteome</keyword>
<dbReference type="EMBL" id="CP031165">
    <property type="protein sequence ID" value="AXV04887.1"/>
    <property type="molecule type" value="Genomic_DNA"/>
</dbReference>
<dbReference type="RefSeq" id="WP_114589769.1">
    <property type="nucleotide sequence ID" value="NZ_CP031165.1"/>
</dbReference>
<proteinExistence type="predicted"/>
<dbReference type="Pfam" id="PF09996">
    <property type="entry name" value="DUF2237"/>
    <property type="match status" value="1"/>
</dbReference>
<evidence type="ECO:0000313" key="1">
    <source>
        <dbReference type="EMBL" id="AXV04887.1"/>
    </source>
</evidence>
<dbReference type="Proteomes" id="UP000264006">
    <property type="component" value="Chromosome"/>
</dbReference>
<sequence length="123" mass="12825">MAKNVLGGELSDCSRDPMTGYYRDGCCNTGTGDTGVHTVCAVMTAEFLAYSASVGNDLATPMPEYGFAGLAPGDQWCLCAPRWQEALEAGAAPQVVLAATHILTLEWCGLADLKAHAVDAPSD</sequence>
<dbReference type="OrthoDB" id="9792525at2"/>
<dbReference type="AlphaFoldDB" id="A0A346XRP0"/>
<dbReference type="PANTHER" id="PTHR37466">
    <property type="entry name" value="SLR1628 PROTEIN"/>
    <property type="match status" value="1"/>
</dbReference>
<name>A0A346XRP0_9ACTN</name>
<evidence type="ECO:0000313" key="2">
    <source>
        <dbReference type="Proteomes" id="UP000264006"/>
    </source>
</evidence>
<dbReference type="InterPro" id="IPR018714">
    <property type="entry name" value="DUF2237"/>
</dbReference>
<dbReference type="KEGG" id="euz:DVS28_a0179"/>
<protein>
    <recommendedName>
        <fullName evidence="3">DUF2237 domain-containing protein</fullName>
    </recommendedName>
</protein>
<organism evidence="1 2">
    <name type="scientific">Euzebya pacifica</name>
    <dbReference type="NCBI Taxonomy" id="1608957"/>
    <lineage>
        <taxon>Bacteria</taxon>
        <taxon>Bacillati</taxon>
        <taxon>Actinomycetota</taxon>
        <taxon>Nitriliruptoria</taxon>
        <taxon>Euzebyales</taxon>
    </lineage>
</organism>
<reference evidence="1 2" key="1">
    <citation type="submission" date="2018-09" db="EMBL/GenBank/DDBJ databases">
        <title>Complete genome sequence of Euzebya sp. DY32-46 isolated from seawater of Pacific Ocean.</title>
        <authorList>
            <person name="Xu L."/>
            <person name="Wu Y.-H."/>
            <person name="Xu X.-W."/>
        </authorList>
    </citation>
    <scope>NUCLEOTIDE SEQUENCE [LARGE SCALE GENOMIC DNA]</scope>
    <source>
        <strain evidence="1 2">DY32-46</strain>
    </source>
</reference>
<dbReference type="Gene3D" id="3.30.56.110">
    <property type="entry name" value="Protein of unknown function DUF2237"/>
    <property type="match status" value="1"/>
</dbReference>
<gene>
    <name evidence="1" type="ORF">DVS28_a0179</name>
</gene>
<dbReference type="PANTHER" id="PTHR37466:SF1">
    <property type="entry name" value="SLR1628 PROTEIN"/>
    <property type="match status" value="1"/>
</dbReference>